<protein>
    <submittedName>
        <fullName evidence="1">Uncharacterized protein</fullName>
    </submittedName>
</protein>
<name>A0ABR5BXY6_9TREE</name>
<proteinExistence type="predicted"/>
<sequence length="118" mass="13220">MCLAVHRGVQLGEGVSIEMTNFMGLTGLNRILGGKGGEGREVVVWQEVHFESLKSVDEWRDGNVSLEVAYCTQNLPKKQSYIRHVVELALLGQHGNYWIWTEEYGPNPRTVESCIGLC</sequence>
<organism evidence="1 2">
    <name type="scientific">Cryptococcus gattii EJB2</name>
    <dbReference type="NCBI Taxonomy" id="1296103"/>
    <lineage>
        <taxon>Eukaryota</taxon>
        <taxon>Fungi</taxon>
        <taxon>Dikarya</taxon>
        <taxon>Basidiomycota</taxon>
        <taxon>Agaricomycotina</taxon>
        <taxon>Tremellomycetes</taxon>
        <taxon>Tremellales</taxon>
        <taxon>Cryptococcaceae</taxon>
        <taxon>Cryptococcus</taxon>
        <taxon>Cryptococcus gattii species complex</taxon>
    </lineage>
</organism>
<reference evidence="1 2" key="1">
    <citation type="submission" date="2015-01" db="EMBL/GenBank/DDBJ databases">
        <title>The Genome Sequence of Cryptococcus gattii EJB2.</title>
        <authorList>
            <consortium name="The Broad Institute Genomics Platform"/>
            <person name="Cuomo C."/>
            <person name="Litvintseva A."/>
            <person name="Chen Y."/>
            <person name="Heitman J."/>
            <person name="Sun S."/>
            <person name="Springer D."/>
            <person name="Dromer F."/>
            <person name="Young S."/>
            <person name="Zeng Q."/>
            <person name="Gargeya S."/>
            <person name="Abouelleil A."/>
            <person name="Alvarado L."/>
            <person name="Chapman S.B."/>
            <person name="Gainer-Dewar J."/>
            <person name="Goldberg J."/>
            <person name="Griggs A."/>
            <person name="Gujja S."/>
            <person name="Hansen M."/>
            <person name="Howarth C."/>
            <person name="Imamovic A."/>
            <person name="Larimer J."/>
            <person name="Murphy C."/>
            <person name="Naylor J."/>
            <person name="Pearson M."/>
            <person name="Priest M."/>
            <person name="Roberts A."/>
            <person name="Saif S."/>
            <person name="Shea T."/>
            <person name="Sykes S."/>
            <person name="Wortman J."/>
            <person name="Nusbaum C."/>
            <person name="Birren B."/>
        </authorList>
    </citation>
    <scope>NUCLEOTIDE SEQUENCE [LARGE SCALE GENOMIC DNA]</scope>
    <source>
        <strain evidence="1 2">EJB2</strain>
    </source>
</reference>
<dbReference type="EMBL" id="KN848631">
    <property type="protein sequence ID" value="KIR80500.1"/>
    <property type="molecule type" value="Genomic_DNA"/>
</dbReference>
<evidence type="ECO:0000313" key="2">
    <source>
        <dbReference type="Proteomes" id="UP000054272"/>
    </source>
</evidence>
<dbReference type="Proteomes" id="UP000054272">
    <property type="component" value="Unassembled WGS sequence"/>
</dbReference>
<evidence type="ECO:0000313" key="1">
    <source>
        <dbReference type="EMBL" id="KIR80500.1"/>
    </source>
</evidence>
<keyword evidence="2" id="KW-1185">Reference proteome</keyword>
<accession>A0ABR5BXY6</accession>
<gene>
    <name evidence="1" type="ORF">I306_02478</name>
</gene>